<gene>
    <name evidence="1" type="ORF">KY290_023088</name>
</gene>
<protein>
    <submittedName>
        <fullName evidence="1">Uncharacterized protein</fullName>
    </submittedName>
</protein>
<name>A0ABQ7V9B8_SOLTU</name>
<dbReference type="EMBL" id="JAIVGD010000015">
    <property type="protein sequence ID" value="KAH0759595.1"/>
    <property type="molecule type" value="Genomic_DNA"/>
</dbReference>
<dbReference type="PANTHER" id="PTHR47213:SF1">
    <property type="entry name" value="OS07G0567300 PROTEIN"/>
    <property type="match status" value="1"/>
</dbReference>
<proteinExistence type="predicted"/>
<dbReference type="Proteomes" id="UP000826656">
    <property type="component" value="Unassembled WGS sequence"/>
</dbReference>
<comment type="caution">
    <text evidence="1">The sequence shown here is derived from an EMBL/GenBank/DDBJ whole genome shotgun (WGS) entry which is preliminary data.</text>
</comment>
<sequence length="123" mass="13534">MEIEKAEQDMLFKTILKEAATFHFWNGLTSAMVPEAGSLAHRLINYNCLLFTFSSSLIPFYISLSSKPTMVFAAGFTVPDGINSDDNVVNMLEGRLNVDESNFNSSGGYDDEFNFQASAVSGK</sequence>
<dbReference type="InterPro" id="IPR044789">
    <property type="entry name" value="Put_A1-4-GlycosylTfrase_plant"/>
</dbReference>
<evidence type="ECO:0000313" key="2">
    <source>
        <dbReference type="Proteomes" id="UP000826656"/>
    </source>
</evidence>
<keyword evidence="2" id="KW-1185">Reference proteome</keyword>
<evidence type="ECO:0000313" key="1">
    <source>
        <dbReference type="EMBL" id="KAH0759595.1"/>
    </source>
</evidence>
<reference evidence="1 2" key="1">
    <citation type="journal article" date="2021" name="bioRxiv">
        <title>Chromosome-scale and haplotype-resolved genome assembly of a tetraploid potato cultivar.</title>
        <authorList>
            <person name="Sun H."/>
            <person name="Jiao W.-B."/>
            <person name="Krause K."/>
            <person name="Campoy J.A."/>
            <person name="Goel M."/>
            <person name="Folz-Donahue K."/>
            <person name="Kukat C."/>
            <person name="Huettel B."/>
            <person name="Schneeberger K."/>
        </authorList>
    </citation>
    <scope>NUCLEOTIDE SEQUENCE [LARGE SCALE GENOMIC DNA]</scope>
    <source>
        <strain evidence="1">SolTubOtavaFocal</strain>
        <tissue evidence="1">Leaves</tissue>
    </source>
</reference>
<dbReference type="PANTHER" id="PTHR47213">
    <property type="entry name" value="OS07G0567300 PROTEIN"/>
    <property type="match status" value="1"/>
</dbReference>
<accession>A0ABQ7V9B8</accession>
<organism evidence="1 2">
    <name type="scientific">Solanum tuberosum</name>
    <name type="common">Potato</name>
    <dbReference type="NCBI Taxonomy" id="4113"/>
    <lineage>
        <taxon>Eukaryota</taxon>
        <taxon>Viridiplantae</taxon>
        <taxon>Streptophyta</taxon>
        <taxon>Embryophyta</taxon>
        <taxon>Tracheophyta</taxon>
        <taxon>Spermatophyta</taxon>
        <taxon>Magnoliopsida</taxon>
        <taxon>eudicotyledons</taxon>
        <taxon>Gunneridae</taxon>
        <taxon>Pentapetalae</taxon>
        <taxon>asterids</taxon>
        <taxon>lamiids</taxon>
        <taxon>Solanales</taxon>
        <taxon>Solanaceae</taxon>
        <taxon>Solanoideae</taxon>
        <taxon>Solaneae</taxon>
        <taxon>Solanum</taxon>
    </lineage>
</organism>